<reference evidence="2" key="1">
    <citation type="submission" date="2016-10" db="EMBL/GenBank/DDBJ databases">
        <authorList>
            <person name="Varghese N."/>
            <person name="Submissions S."/>
        </authorList>
    </citation>
    <scope>NUCLEOTIDE SEQUENCE [LARGE SCALE GENOMIC DNA]</scope>
    <source>
        <strain evidence="2">DSM 46136</strain>
    </source>
</reference>
<protein>
    <submittedName>
        <fullName evidence="1">Uncharacterized protein</fullName>
    </submittedName>
</protein>
<dbReference type="EMBL" id="FPBA01000012">
    <property type="protein sequence ID" value="SFT82575.1"/>
    <property type="molecule type" value="Genomic_DNA"/>
</dbReference>
<keyword evidence="2" id="KW-1185">Reference proteome</keyword>
<dbReference type="RefSeq" id="WP_093580882.1">
    <property type="nucleotide sequence ID" value="NZ_FPBA01000012.1"/>
</dbReference>
<evidence type="ECO:0000313" key="1">
    <source>
        <dbReference type="EMBL" id="SFT82575.1"/>
    </source>
</evidence>
<dbReference type="AlphaFoldDB" id="A0A1I7B615"/>
<organism evidence="1 2">
    <name type="scientific">Geodermatophilus amargosae</name>
    <dbReference type="NCBI Taxonomy" id="1296565"/>
    <lineage>
        <taxon>Bacteria</taxon>
        <taxon>Bacillati</taxon>
        <taxon>Actinomycetota</taxon>
        <taxon>Actinomycetes</taxon>
        <taxon>Geodermatophilales</taxon>
        <taxon>Geodermatophilaceae</taxon>
        <taxon>Geodermatophilus</taxon>
    </lineage>
</organism>
<proteinExistence type="predicted"/>
<accession>A0A1I7B615</accession>
<dbReference type="OrthoDB" id="5108480at2"/>
<sequence length="287" mass="31435">MLVFLPEVDLSIAYGLAPDSEDKDNRRHFDWAEVHDWDVLVTYTDIRWRGSVVDRVTMWSIDEGRRVIPVGRRLDDSDVLQVEPWAMSVARAIAVVHGTHSDLDFYLQASRQGGCTDGSVRRSMARATFDAEESDSDVRRLYFSAPGQTYPEGAAQNSPVPARKWQDSELVPPNYDKLLRSDSGGGSVAGTGDDGGGGLLDRLLPENTWARNCPPAASTGVARKAMPATLLPKPKKMMAAARQARVTPSAIQRPTRAWSISASTSLSWRRLSSTVVASFQAIICACT</sequence>
<gene>
    <name evidence="1" type="ORF">SAMN05660657_03317</name>
</gene>
<dbReference type="Proteomes" id="UP000199546">
    <property type="component" value="Unassembled WGS sequence"/>
</dbReference>
<name>A0A1I7B615_9ACTN</name>
<evidence type="ECO:0000313" key="2">
    <source>
        <dbReference type="Proteomes" id="UP000199546"/>
    </source>
</evidence>